<feature type="domain" description="Fumarylacetoacetase-like C-terminal" evidence="4">
    <location>
        <begin position="87"/>
        <end position="299"/>
    </location>
</feature>
<dbReference type="Gene3D" id="3.90.850.10">
    <property type="entry name" value="Fumarylacetoacetase-like, C-terminal domain"/>
    <property type="match status" value="1"/>
</dbReference>
<evidence type="ECO:0000256" key="3">
    <source>
        <dbReference type="ARBA" id="ARBA00022723"/>
    </source>
</evidence>
<protein>
    <submittedName>
        <fullName evidence="5">2-keto-4-pentenoate hydratase/2-oxohepta-3-ene-1,7-dioic acid hydratase in catechol pathway</fullName>
    </submittedName>
</protein>
<comment type="caution">
    <text evidence="5">The sequence shown here is derived from an EMBL/GenBank/DDBJ whole genome shotgun (WGS) entry which is preliminary data.</text>
</comment>
<evidence type="ECO:0000313" key="6">
    <source>
        <dbReference type="Proteomes" id="UP001549320"/>
    </source>
</evidence>
<evidence type="ECO:0000313" key="5">
    <source>
        <dbReference type="EMBL" id="MET4579856.1"/>
    </source>
</evidence>
<sequence>MKVARMATVAGPHVCAVEGDQVLDLALAACENGMDWLAPLFRDLRLFLAADEAARCAAMQLVRASRNRFVPLGSVKLLAPIEHGSRILAHVVNYDDHGAEGQLIPPEQPFFFTKLPGTTVAHGDPIANHGFSEKVDYEVELAVVIGRGGRDIAEGDAYRHVAGYTICNDISYRGLQANETARTLTGRYGQNWVQGKSLDSSCPLGPAIALSDELPDPYPLRIVCRVNGEIRQDASTAQMIYKVPRLLASISRAMTLNPGDIISTGTPAGCGVADGRYLRSGDLVECEIEGIGILSNPVVLHGA</sequence>
<evidence type="ECO:0000256" key="1">
    <source>
        <dbReference type="ARBA" id="ARBA00001946"/>
    </source>
</evidence>
<comment type="cofactor">
    <cofactor evidence="1">
        <name>Mg(2+)</name>
        <dbReference type="ChEBI" id="CHEBI:18420"/>
    </cofactor>
</comment>
<reference evidence="5 6" key="1">
    <citation type="submission" date="2024-06" db="EMBL/GenBank/DDBJ databases">
        <title>Sorghum-associated microbial communities from plants grown in Nebraska, USA.</title>
        <authorList>
            <person name="Schachtman D."/>
        </authorList>
    </citation>
    <scope>NUCLEOTIDE SEQUENCE [LARGE SCALE GENOMIC DNA]</scope>
    <source>
        <strain evidence="5 6">2709</strain>
    </source>
</reference>
<keyword evidence="3" id="KW-0479">Metal-binding</keyword>
<name>A0ABV2QFP0_9BURK</name>
<evidence type="ECO:0000259" key="4">
    <source>
        <dbReference type="Pfam" id="PF01557"/>
    </source>
</evidence>
<dbReference type="Pfam" id="PF01557">
    <property type="entry name" value="FAA_hydrolase"/>
    <property type="match status" value="1"/>
</dbReference>
<dbReference type="PANTHER" id="PTHR42796:SF4">
    <property type="entry name" value="FUMARYLACETOACETATE HYDROLASE DOMAIN-CONTAINING PROTEIN 2A"/>
    <property type="match status" value="1"/>
</dbReference>
<dbReference type="InterPro" id="IPR011234">
    <property type="entry name" value="Fumarylacetoacetase-like_C"/>
</dbReference>
<dbReference type="EMBL" id="JBEPSH010000012">
    <property type="protein sequence ID" value="MET4579856.1"/>
    <property type="molecule type" value="Genomic_DNA"/>
</dbReference>
<comment type="similarity">
    <text evidence="2">Belongs to the FAH family.</text>
</comment>
<organism evidence="5 6">
    <name type="scientific">Ottowia thiooxydans</name>
    <dbReference type="NCBI Taxonomy" id="219182"/>
    <lineage>
        <taxon>Bacteria</taxon>
        <taxon>Pseudomonadati</taxon>
        <taxon>Pseudomonadota</taxon>
        <taxon>Betaproteobacteria</taxon>
        <taxon>Burkholderiales</taxon>
        <taxon>Comamonadaceae</taxon>
        <taxon>Ottowia</taxon>
    </lineage>
</organism>
<dbReference type="RefSeq" id="WP_354448348.1">
    <property type="nucleotide sequence ID" value="NZ_JBEPSH010000012.1"/>
</dbReference>
<dbReference type="InterPro" id="IPR051121">
    <property type="entry name" value="FAH"/>
</dbReference>
<accession>A0ABV2QFP0</accession>
<evidence type="ECO:0000256" key="2">
    <source>
        <dbReference type="ARBA" id="ARBA00010211"/>
    </source>
</evidence>
<proteinExistence type="inferred from homology"/>
<dbReference type="PANTHER" id="PTHR42796">
    <property type="entry name" value="FUMARYLACETOACETATE HYDROLASE DOMAIN-CONTAINING PROTEIN 2A-RELATED"/>
    <property type="match status" value="1"/>
</dbReference>
<dbReference type="SUPFAM" id="SSF56529">
    <property type="entry name" value="FAH"/>
    <property type="match status" value="1"/>
</dbReference>
<dbReference type="Proteomes" id="UP001549320">
    <property type="component" value="Unassembled WGS sequence"/>
</dbReference>
<gene>
    <name evidence="5" type="ORF">ABIE13_004993</name>
</gene>
<keyword evidence="6" id="KW-1185">Reference proteome</keyword>
<dbReference type="InterPro" id="IPR036663">
    <property type="entry name" value="Fumarylacetoacetase_C_sf"/>
</dbReference>